<protein>
    <submittedName>
        <fullName evidence="1">(wild Malaysian banana) hypothetical protein</fullName>
    </submittedName>
</protein>
<proteinExistence type="predicted"/>
<accession>A0A804IVL0</accession>
<dbReference type="InParanoid" id="A0A804IVL0"/>
<sequence length="49" mass="5954">MRRSWANVSCWLGLKLKWRTESTLKRFLCYQRGRTNSSSFFSLKCFPYL</sequence>
<evidence type="ECO:0000313" key="2">
    <source>
        <dbReference type="EnsemblPlants" id="Ma04_p30120.1"/>
    </source>
</evidence>
<name>A0A804IVL0_MUSAM</name>
<gene>
    <name evidence="1" type="ORF">GSMUA_136140.1</name>
</gene>
<dbReference type="Gramene" id="Ma04_t30120.1">
    <property type="protein sequence ID" value="Ma04_p30120.1"/>
    <property type="gene ID" value="Ma04_g30120"/>
</dbReference>
<reference evidence="1" key="1">
    <citation type="submission" date="2021-03" db="EMBL/GenBank/DDBJ databases">
        <authorList>
            <consortium name="Genoscope - CEA"/>
            <person name="William W."/>
        </authorList>
    </citation>
    <scope>NUCLEOTIDE SEQUENCE</scope>
    <source>
        <strain evidence="1">Doubled-haploid Pahang</strain>
    </source>
</reference>
<dbReference type="Proteomes" id="UP000012960">
    <property type="component" value="Unplaced"/>
</dbReference>
<dbReference type="AlphaFoldDB" id="A0A804IVL0"/>
<dbReference type="EMBL" id="HG996469">
    <property type="protein sequence ID" value="CAG1843819.1"/>
    <property type="molecule type" value="Genomic_DNA"/>
</dbReference>
<organism evidence="2 3">
    <name type="scientific">Musa acuminata subsp. malaccensis</name>
    <name type="common">Wild banana</name>
    <name type="synonym">Musa malaccensis</name>
    <dbReference type="NCBI Taxonomy" id="214687"/>
    <lineage>
        <taxon>Eukaryota</taxon>
        <taxon>Viridiplantae</taxon>
        <taxon>Streptophyta</taxon>
        <taxon>Embryophyta</taxon>
        <taxon>Tracheophyta</taxon>
        <taxon>Spermatophyta</taxon>
        <taxon>Magnoliopsida</taxon>
        <taxon>Liliopsida</taxon>
        <taxon>Zingiberales</taxon>
        <taxon>Musaceae</taxon>
        <taxon>Musa</taxon>
    </lineage>
</organism>
<dbReference type="EnsemblPlants" id="Ma04_t30120.1">
    <property type="protein sequence ID" value="Ma04_p30120.1"/>
    <property type="gene ID" value="Ma04_g30120"/>
</dbReference>
<reference evidence="2" key="2">
    <citation type="submission" date="2021-05" db="UniProtKB">
        <authorList>
            <consortium name="EnsemblPlants"/>
        </authorList>
    </citation>
    <scope>IDENTIFICATION</scope>
    <source>
        <strain evidence="2">subsp. malaccensis</strain>
    </source>
</reference>
<keyword evidence="3" id="KW-1185">Reference proteome</keyword>
<evidence type="ECO:0000313" key="1">
    <source>
        <dbReference type="EMBL" id="CAG1843819.1"/>
    </source>
</evidence>
<evidence type="ECO:0000313" key="3">
    <source>
        <dbReference type="Proteomes" id="UP000012960"/>
    </source>
</evidence>